<dbReference type="AlphaFoldDB" id="A0A9D1NUK6"/>
<name>A0A9D1NUK6_9FIRM</name>
<feature type="domain" description="Calcineurin-like phosphoesterase" evidence="2">
    <location>
        <begin position="156"/>
        <end position="338"/>
    </location>
</feature>
<protein>
    <submittedName>
        <fullName evidence="3">Metallophosphoesterase</fullName>
    </submittedName>
</protein>
<feature type="transmembrane region" description="Helical" evidence="1">
    <location>
        <begin position="37"/>
        <end position="58"/>
    </location>
</feature>
<dbReference type="Gene3D" id="3.60.21.10">
    <property type="match status" value="1"/>
</dbReference>
<evidence type="ECO:0000259" key="2">
    <source>
        <dbReference type="Pfam" id="PF00149"/>
    </source>
</evidence>
<evidence type="ECO:0000313" key="4">
    <source>
        <dbReference type="Proteomes" id="UP000886723"/>
    </source>
</evidence>
<reference evidence="3" key="1">
    <citation type="submission" date="2020-10" db="EMBL/GenBank/DDBJ databases">
        <authorList>
            <person name="Gilroy R."/>
        </authorList>
    </citation>
    <scope>NUCLEOTIDE SEQUENCE</scope>
    <source>
        <strain evidence="3">ChiBcec2-4451</strain>
    </source>
</reference>
<feature type="transmembrane region" description="Helical" evidence="1">
    <location>
        <begin position="73"/>
        <end position="91"/>
    </location>
</feature>
<dbReference type="PANTHER" id="PTHR31302">
    <property type="entry name" value="TRANSMEMBRANE PROTEIN WITH METALLOPHOSPHOESTERASE DOMAIN-RELATED"/>
    <property type="match status" value="1"/>
</dbReference>
<feature type="transmembrane region" description="Helical" evidence="1">
    <location>
        <begin position="6"/>
        <end position="25"/>
    </location>
</feature>
<dbReference type="InterPro" id="IPR004843">
    <property type="entry name" value="Calcineurin-like_PHP"/>
</dbReference>
<comment type="caution">
    <text evidence="3">The sequence shown here is derived from an EMBL/GenBank/DDBJ whole genome shotgun (WGS) entry which is preliminary data.</text>
</comment>
<reference evidence="3" key="2">
    <citation type="journal article" date="2021" name="PeerJ">
        <title>Extensive microbial diversity within the chicken gut microbiome revealed by metagenomics and culture.</title>
        <authorList>
            <person name="Gilroy R."/>
            <person name="Ravi A."/>
            <person name="Getino M."/>
            <person name="Pursley I."/>
            <person name="Horton D.L."/>
            <person name="Alikhan N.F."/>
            <person name="Baker D."/>
            <person name="Gharbi K."/>
            <person name="Hall N."/>
            <person name="Watson M."/>
            <person name="Adriaenssens E.M."/>
            <person name="Foster-Nyarko E."/>
            <person name="Jarju S."/>
            <person name="Secka A."/>
            <person name="Antonio M."/>
            <person name="Oren A."/>
            <person name="Chaudhuri R.R."/>
            <person name="La Ragione R."/>
            <person name="Hildebrand F."/>
            <person name="Pallen M.J."/>
        </authorList>
    </citation>
    <scope>NUCLEOTIDE SEQUENCE</scope>
    <source>
        <strain evidence="3">ChiBcec2-4451</strain>
    </source>
</reference>
<dbReference type="SUPFAM" id="SSF56300">
    <property type="entry name" value="Metallo-dependent phosphatases"/>
    <property type="match status" value="1"/>
</dbReference>
<proteinExistence type="predicted"/>
<evidence type="ECO:0000256" key="1">
    <source>
        <dbReference type="SAM" id="Phobius"/>
    </source>
</evidence>
<dbReference type="InterPro" id="IPR051158">
    <property type="entry name" value="Metallophosphoesterase_sf"/>
</dbReference>
<sequence length="396" mass="44307">MILFLIIPAYILINCYLLHRIYKWLTACSGVFHSRKFVIPYITVYTLLALSLLFAFALPSCGLQVAVKRLSNYWLGTFLYILMFVAIADICRLILKRIHGRIHDFFFSKKGYVFTGIFLTILTAVFSIYGSVNAKLVRVTPYEVTIDKECPGIEQLKIALIADLHLGYSVGDAQMRRMVEKVNSMEPDLILVAGDIFDNEYEAVQNPDKIAATLSQMKSKYGVYGVFGNHDVTERLLGGFSVSSPEEEVRDPRFEEFARKAGIQILYDEVVCIEDAFYLVGRKDAQKTGDGEGRLSPEAILGQTDTNLPVIVMEHQPRQLQRLADAGADMQLCGHTHDGQIFPGNLVIPFFWENPCGLLVKDQMYSIVTSGVGVWGPAMRVGTASEVCEITVNFNA</sequence>
<dbReference type="InterPro" id="IPR029052">
    <property type="entry name" value="Metallo-depent_PP-like"/>
</dbReference>
<dbReference type="EMBL" id="DVON01000177">
    <property type="protein sequence ID" value="HIV13110.1"/>
    <property type="molecule type" value="Genomic_DNA"/>
</dbReference>
<dbReference type="CDD" id="cd07385">
    <property type="entry name" value="MPP_YkuE_C"/>
    <property type="match status" value="1"/>
</dbReference>
<keyword evidence="1" id="KW-0812">Transmembrane</keyword>
<dbReference type="PANTHER" id="PTHR31302:SF0">
    <property type="entry name" value="TRANSMEMBRANE PROTEIN WITH METALLOPHOSPHOESTERASE DOMAIN"/>
    <property type="match status" value="1"/>
</dbReference>
<evidence type="ECO:0000313" key="3">
    <source>
        <dbReference type="EMBL" id="HIV13110.1"/>
    </source>
</evidence>
<organism evidence="3 4">
    <name type="scientific">Candidatus Pullilachnospira stercoravium</name>
    <dbReference type="NCBI Taxonomy" id="2840913"/>
    <lineage>
        <taxon>Bacteria</taxon>
        <taxon>Bacillati</taxon>
        <taxon>Bacillota</taxon>
        <taxon>Clostridia</taxon>
        <taxon>Lachnospirales</taxon>
        <taxon>Lachnospiraceae</taxon>
        <taxon>Lachnospiraceae incertae sedis</taxon>
        <taxon>Candidatus Pullilachnospira</taxon>
    </lineage>
</organism>
<feature type="transmembrane region" description="Helical" evidence="1">
    <location>
        <begin position="112"/>
        <end position="132"/>
    </location>
</feature>
<keyword evidence="1" id="KW-0472">Membrane</keyword>
<dbReference type="Proteomes" id="UP000886723">
    <property type="component" value="Unassembled WGS sequence"/>
</dbReference>
<keyword evidence="1" id="KW-1133">Transmembrane helix</keyword>
<gene>
    <name evidence="3" type="ORF">IAA63_08255</name>
</gene>
<accession>A0A9D1NUK6</accession>
<dbReference type="GO" id="GO:0016787">
    <property type="term" value="F:hydrolase activity"/>
    <property type="evidence" value="ECO:0007669"/>
    <property type="project" value="InterPro"/>
</dbReference>
<dbReference type="Pfam" id="PF00149">
    <property type="entry name" value="Metallophos"/>
    <property type="match status" value="1"/>
</dbReference>